<dbReference type="GO" id="GO:0003735">
    <property type="term" value="F:structural constituent of ribosome"/>
    <property type="evidence" value="ECO:0007669"/>
    <property type="project" value="InterPro"/>
</dbReference>
<dbReference type="GO" id="GO:0005737">
    <property type="term" value="C:cytoplasm"/>
    <property type="evidence" value="ECO:0007669"/>
    <property type="project" value="UniProtKB-SubCell"/>
</dbReference>
<dbReference type="Pfam" id="PF01020">
    <property type="entry name" value="Ribosomal_L40e"/>
    <property type="match status" value="1"/>
</dbReference>
<keyword evidence="16" id="KW-0539">Nucleus</keyword>
<sequence length="675" mass="76559">MAPTKYHKFRGGERCDECGARQWYAQDALRYCRNGHRLEGFAAHEADEDAFGTQGRVSRVKKEPRRKVAVKLTGDEGRELYLEVLQLLLVRQVRWLVAGRGLPEDLAEVVRALWALRVRNLPLRERGGRRVVAGRDDDGASSLFASQSEMGESSDVDLSDATTAATWAPDAARRWKLPRLIDTLALCYLGCLVRRVPVSTGDLYRWVQNGDMDFLAAFNNIPRNVRDRLPAAYHSALQVRDHLQPGRLQTAVQDLVISFKMSFDTVFPPLNYVPVLVGYITELALPMEVYMTVKCIAEIVHTDYSYPMGGKKMRTMDNPEVLLIALVVLSTKLLYPLDGIERPPIGYHDPRSTKVDWSQWQRVMADTPVEERSNLTHGEEYKVTPNDVLSIDETKLDDFMDWFEKTWVGNGDSKTTERIREPFQGQQRPSEPRRPAELEPDVNGERIRGKYRALGGYEGSIEPVVEVPGDHKKQPRDLCPIWRSEEDLPDAARMLFIKAADLAAIPLDTLIRCASQVERRLEVWCVEKGKERRDRGKGKGKAIETGAVQIFVKTLTGKTITLEVESSDTIDNVKSKIQDKEGIPPDQQRLIFAGKQLEDGRTLSDYNIQKESTLHLVLRLRGGIIEPSLKALASKFNCDKMICRKCYARLPPRATNCRKKKCGHTNQLRPKKKLK</sequence>
<keyword evidence="10" id="KW-0863">Zinc-finger</keyword>
<comment type="function">
    <text evidence="1">Component of the 60S subunit of the ribosome.</text>
</comment>
<evidence type="ECO:0000256" key="19">
    <source>
        <dbReference type="ARBA" id="ARBA00045962"/>
    </source>
</evidence>
<dbReference type="InterPro" id="IPR048538">
    <property type="entry name" value="Rrn7_cyclin_C"/>
</dbReference>
<keyword evidence="8" id="KW-1017">Isopeptide bond</keyword>
<proteinExistence type="inferred from homology"/>
<evidence type="ECO:0000256" key="14">
    <source>
        <dbReference type="ARBA" id="ARBA00023125"/>
    </source>
</evidence>
<dbReference type="InterPro" id="IPR001975">
    <property type="entry name" value="Ribosomal_eL40_dom"/>
</dbReference>
<dbReference type="Gene3D" id="4.10.1060.50">
    <property type="match status" value="1"/>
</dbReference>
<dbReference type="InterPro" id="IPR000626">
    <property type="entry name" value="Ubiquitin-like_dom"/>
</dbReference>
<evidence type="ECO:0000256" key="2">
    <source>
        <dbReference type="ARBA" id="ARBA00004496"/>
    </source>
</evidence>
<evidence type="ECO:0000313" key="22">
    <source>
        <dbReference type="EMBL" id="CAJ2514249.1"/>
    </source>
</evidence>
<evidence type="ECO:0000256" key="18">
    <source>
        <dbReference type="ARBA" id="ARBA00035124"/>
    </source>
</evidence>
<comment type="subunit">
    <text evidence="18">Part of the 60S ribosomal subunit.</text>
</comment>
<dbReference type="GO" id="GO:0005840">
    <property type="term" value="C:ribosome"/>
    <property type="evidence" value="ECO:0007669"/>
    <property type="project" value="UniProtKB-KW"/>
</dbReference>
<evidence type="ECO:0000256" key="10">
    <source>
        <dbReference type="ARBA" id="ARBA00022771"/>
    </source>
</evidence>
<dbReference type="PRINTS" id="PR00348">
    <property type="entry name" value="UBIQUITIN"/>
</dbReference>
<dbReference type="CDD" id="cd01803">
    <property type="entry name" value="Ubl_ubiquitin"/>
    <property type="match status" value="1"/>
</dbReference>
<dbReference type="PANTHER" id="PTHR31576:SF2">
    <property type="entry name" value="TATA BOX-BINDING PROTEIN-ASSOCIATED FACTOR RNA POLYMERASE I SUBUNIT B"/>
    <property type="match status" value="1"/>
</dbReference>
<dbReference type="Proteomes" id="UP001295740">
    <property type="component" value="Unassembled WGS sequence"/>
</dbReference>
<reference evidence="22" key="1">
    <citation type="submission" date="2023-10" db="EMBL/GenBank/DDBJ databases">
        <authorList>
            <person name="Hackl T."/>
        </authorList>
    </citation>
    <scope>NUCLEOTIDE SEQUENCE</scope>
</reference>
<gene>
    <name evidence="22" type="ORF">KHLLAP_LOCUS14717</name>
</gene>
<dbReference type="InterPro" id="IPR019954">
    <property type="entry name" value="Ubiquitin_CS"/>
</dbReference>
<dbReference type="InterPro" id="IPR029071">
    <property type="entry name" value="Ubiquitin-like_domsf"/>
</dbReference>
<dbReference type="FunFam" id="4.10.1060.50:FF:000001">
    <property type="entry name" value="ubiquitin-60S ribosomal protein L40"/>
    <property type="match status" value="1"/>
</dbReference>
<dbReference type="AlphaFoldDB" id="A0AAI8W0R4"/>
<keyword evidence="23" id="KW-1185">Reference proteome</keyword>
<keyword evidence="7" id="KW-0963">Cytoplasm</keyword>
<dbReference type="InterPro" id="IPR033599">
    <property type="entry name" value="TAF1B/Rrn7"/>
</dbReference>
<dbReference type="GO" id="GO:0001164">
    <property type="term" value="F:RNA polymerase I core promoter sequence-specific DNA binding"/>
    <property type="evidence" value="ECO:0007669"/>
    <property type="project" value="InterPro"/>
</dbReference>
<dbReference type="GO" id="GO:0070860">
    <property type="term" value="C:RNA polymerase I core factor complex"/>
    <property type="evidence" value="ECO:0007669"/>
    <property type="project" value="InterPro"/>
</dbReference>
<evidence type="ECO:0000256" key="6">
    <source>
        <dbReference type="ARBA" id="ARBA00010570"/>
    </source>
</evidence>
<dbReference type="GO" id="GO:0006412">
    <property type="term" value="P:translation"/>
    <property type="evidence" value="ECO:0007669"/>
    <property type="project" value="InterPro"/>
</dbReference>
<dbReference type="PROSITE" id="PS50053">
    <property type="entry name" value="UBIQUITIN_2"/>
    <property type="match status" value="1"/>
</dbReference>
<dbReference type="FunFam" id="3.10.20.90:FF:000014">
    <property type="entry name" value="Ubiquitin-60S ribosomal L40 fusion"/>
    <property type="match status" value="1"/>
</dbReference>
<organism evidence="22 23">
    <name type="scientific">Anthostomella pinea</name>
    <dbReference type="NCBI Taxonomy" id="933095"/>
    <lineage>
        <taxon>Eukaryota</taxon>
        <taxon>Fungi</taxon>
        <taxon>Dikarya</taxon>
        <taxon>Ascomycota</taxon>
        <taxon>Pezizomycotina</taxon>
        <taxon>Sordariomycetes</taxon>
        <taxon>Xylariomycetidae</taxon>
        <taxon>Xylariales</taxon>
        <taxon>Xylariaceae</taxon>
        <taxon>Anthostomella</taxon>
    </lineage>
</organism>
<evidence type="ECO:0000256" key="1">
    <source>
        <dbReference type="ARBA" id="ARBA00002241"/>
    </source>
</evidence>
<evidence type="ECO:0000259" key="21">
    <source>
        <dbReference type="PROSITE" id="PS50053"/>
    </source>
</evidence>
<evidence type="ECO:0000256" key="12">
    <source>
        <dbReference type="ARBA" id="ARBA00022980"/>
    </source>
</evidence>
<evidence type="ECO:0000256" key="16">
    <source>
        <dbReference type="ARBA" id="ARBA00023242"/>
    </source>
</evidence>
<comment type="caution">
    <text evidence="22">The sequence shown here is derived from an EMBL/GenBank/DDBJ whole genome shotgun (WGS) entry which is preliminary data.</text>
</comment>
<evidence type="ECO:0000256" key="4">
    <source>
        <dbReference type="ARBA" id="ARBA00006899"/>
    </source>
</evidence>
<dbReference type="Pfam" id="PF20645">
    <property type="entry name" value="Rrn7_cyclin_C"/>
    <property type="match status" value="1"/>
</dbReference>
<dbReference type="PROSITE" id="PS00299">
    <property type="entry name" value="UBIQUITIN_1"/>
    <property type="match status" value="1"/>
</dbReference>
<keyword evidence="17" id="KW-0687">Ribonucleoprotein</keyword>
<dbReference type="GO" id="GO:1990904">
    <property type="term" value="C:ribonucleoprotein complex"/>
    <property type="evidence" value="ECO:0007669"/>
    <property type="project" value="UniProtKB-KW"/>
</dbReference>
<dbReference type="SUPFAM" id="SSF54236">
    <property type="entry name" value="Ubiquitin-like"/>
    <property type="match status" value="1"/>
</dbReference>
<dbReference type="Gene3D" id="3.10.20.90">
    <property type="entry name" value="Phosphatidylinositol 3-kinase Catalytic Subunit, Chain A, domain 1"/>
    <property type="match status" value="1"/>
</dbReference>
<dbReference type="PANTHER" id="PTHR31576">
    <property type="entry name" value="TATA BOX-BINDING PROTEIN-ASSOCIATED FACTOR RNA POLYMERASE I SUBUNIT B"/>
    <property type="match status" value="1"/>
</dbReference>
<name>A0AAI8W0R4_9PEZI</name>
<dbReference type="EMBL" id="CAUWAG010000020">
    <property type="protein sequence ID" value="CAJ2514249.1"/>
    <property type="molecule type" value="Genomic_DNA"/>
</dbReference>
<dbReference type="InterPro" id="IPR019956">
    <property type="entry name" value="Ubiquitin_dom"/>
</dbReference>
<feature type="region of interest" description="Disordered" evidence="20">
    <location>
        <begin position="413"/>
        <end position="440"/>
    </location>
</feature>
<dbReference type="Pfam" id="PF20644">
    <property type="entry name" value="Rrn7_cyclin_N"/>
    <property type="match status" value="1"/>
</dbReference>
<dbReference type="SMART" id="SM01377">
    <property type="entry name" value="Ribosomal_L40e"/>
    <property type="match status" value="1"/>
</dbReference>
<dbReference type="GO" id="GO:0016567">
    <property type="term" value="P:protein ubiquitination"/>
    <property type="evidence" value="ECO:0007669"/>
    <property type="project" value="UniProtKB-ARBA"/>
</dbReference>
<keyword evidence="15" id="KW-0804">Transcription</keyword>
<dbReference type="GO" id="GO:0000055">
    <property type="term" value="P:ribosomal large subunit export from nucleus"/>
    <property type="evidence" value="ECO:0007669"/>
    <property type="project" value="UniProtKB-ARBA"/>
</dbReference>
<dbReference type="InterPro" id="IPR011332">
    <property type="entry name" value="Ribosomal_zn-bd"/>
</dbReference>
<comment type="similarity">
    <text evidence="4">Belongs to the RRN7/TAF1B family.</text>
</comment>
<keyword evidence="11" id="KW-0862">Zinc</keyword>
<keyword evidence="13" id="KW-0805">Transcription regulation</keyword>
<evidence type="ECO:0000256" key="11">
    <source>
        <dbReference type="ARBA" id="ARBA00022833"/>
    </source>
</evidence>
<evidence type="ECO:0000256" key="15">
    <source>
        <dbReference type="ARBA" id="ARBA00023163"/>
    </source>
</evidence>
<dbReference type="InterPro" id="IPR038587">
    <property type="entry name" value="Ribosomal_eL40_sf"/>
</dbReference>
<dbReference type="InterPro" id="IPR048540">
    <property type="entry name" value="Rrn7_cyclin_N"/>
</dbReference>
<evidence type="ECO:0000256" key="7">
    <source>
        <dbReference type="ARBA" id="ARBA00022490"/>
    </source>
</evidence>
<feature type="compositionally biased region" description="Basic and acidic residues" evidence="20">
    <location>
        <begin position="430"/>
        <end position="440"/>
    </location>
</feature>
<dbReference type="SMART" id="SM00213">
    <property type="entry name" value="UBQ"/>
    <property type="match status" value="1"/>
</dbReference>
<evidence type="ECO:0000256" key="13">
    <source>
        <dbReference type="ARBA" id="ARBA00023015"/>
    </source>
</evidence>
<evidence type="ECO:0000256" key="9">
    <source>
        <dbReference type="ARBA" id="ARBA00022723"/>
    </source>
</evidence>
<comment type="subcellular location">
    <subcellularLocation>
        <location evidence="2">Cytoplasm</location>
    </subcellularLocation>
    <subcellularLocation>
        <location evidence="3">Nucleus</location>
        <location evidence="3">Nucleolus</location>
    </subcellularLocation>
</comment>
<evidence type="ECO:0000256" key="5">
    <source>
        <dbReference type="ARBA" id="ARBA00008373"/>
    </source>
</evidence>
<keyword evidence="14" id="KW-0238">DNA-binding</keyword>
<dbReference type="SUPFAM" id="SSF57829">
    <property type="entry name" value="Zn-binding ribosomal proteins"/>
    <property type="match status" value="1"/>
</dbReference>
<protein>
    <submittedName>
        <fullName evidence="22">Uu.00g023680.m01.CDS01</fullName>
    </submittedName>
</protein>
<evidence type="ECO:0000256" key="20">
    <source>
        <dbReference type="SAM" id="MobiDB-lite"/>
    </source>
</evidence>
<dbReference type="Pfam" id="PF00240">
    <property type="entry name" value="ubiquitin"/>
    <property type="match status" value="1"/>
</dbReference>
<evidence type="ECO:0000256" key="3">
    <source>
        <dbReference type="ARBA" id="ARBA00004604"/>
    </source>
</evidence>
<feature type="domain" description="Ubiquitin-like" evidence="21">
    <location>
        <begin position="548"/>
        <end position="623"/>
    </location>
</feature>
<accession>A0AAI8W0R4</accession>
<dbReference type="GO" id="GO:0008270">
    <property type="term" value="F:zinc ion binding"/>
    <property type="evidence" value="ECO:0007669"/>
    <property type="project" value="UniProtKB-KW"/>
</dbReference>
<keyword evidence="9" id="KW-0479">Metal-binding</keyword>
<comment type="similarity">
    <text evidence="6">In the C-terminal section; belongs to the eukaryotic ribosomal protein eL40 family.</text>
</comment>
<evidence type="ECO:0000256" key="17">
    <source>
        <dbReference type="ARBA" id="ARBA00023274"/>
    </source>
</evidence>
<comment type="function">
    <text evidence="19">Component of the ribosome, a large ribonucleoprotein complex responsible for the synthesis of proteins in the cell. The small ribosomal subunit (SSU) binds messenger RNAs (mRNAs) and translates the encoded message by selecting cognate aminoacyl-transfer RNA (tRNA) molecules. The large subunit (LSU) contains the ribosomal catalytic site termed the peptidyl transferase center (PTC), which catalyzes the formation of peptide bonds, thereby polymerizing the amino acids delivered by tRNAs into a polypeptide chain. The nascent polypeptides leave the ribosome through a tunnel in the LSU and interact with protein factors that function in enzymatic processing, targeting, and the membrane insertion of nascent chains at the exit of the ribosomal tunnel. eL40 is essential for translation of a subset of cellular transcripts, including stress response transcripts, such as DDR2.</text>
</comment>
<evidence type="ECO:0000256" key="8">
    <source>
        <dbReference type="ARBA" id="ARBA00022499"/>
    </source>
</evidence>
<dbReference type="GO" id="GO:0042790">
    <property type="term" value="P:nucleolar large rRNA transcription by RNA polymerase I"/>
    <property type="evidence" value="ECO:0007669"/>
    <property type="project" value="TreeGrafter"/>
</dbReference>
<comment type="similarity">
    <text evidence="5">In the N-terminal section; belongs to the ubiquitin family.</text>
</comment>
<keyword evidence="12" id="KW-0689">Ribosomal protein</keyword>
<evidence type="ECO:0000313" key="23">
    <source>
        <dbReference type="Proteomes" id="UP001295740"/>
    </source>
</evidence>